<keyword evidence="3" id="KW-1185">Reference proteome</keyword>
<dbReference type="KEGG" id="prn:BW723_09150"/>
<gene>
    <name evidence="2" type="ORF">LPB301_00350</name>
</gene>
<evidence type="ECO:0000259" key="1">
    <source>
        <dbReference type="PROSITE" id="PS51352"/>
    </source>
</evidence>
<evidence type="ECO:0000313" key="2">
    <source>
        <dbReference type="EMBL" id="OBY67782.1"/>
    </source>
</evidence>
<dbReference type="AlphaFoldDB" id="A0A1B8U7F3"/>
<dbReference type="RefSeq" id="WP_068355652.1">
    <property type="nucleotide sequence ID" value="NZ_CP019337.1"/>
</dbReference>
<dbReference type="PANTHER" id="PTHR42852">
    <property type="entry name" value="THIOL:DISULFIDE INTERCHANGE PROTEIN DSBE"/>
    <property type="match status" value="1"/>
</dbReference>
<dbReference type="PROSITE" id="PS51352">
    <property type="entry name" value="THIOREDOXIN_2"/>
    <property type="match status" value="1"/>
</dbReference>
<proteinExistence type="predicted"/>
<dbReference type="OrthoDB" id="9815205at2"/>
<protein>
    <recommendedName>
        <fullName evidence="1">Thioredoxin domain-containing protein</fullName>
    </recommendedName>
</protein>
<dbReference type="PROSITE" id="PS51257">
    <property type="entry name" value="PROKAR_LIPOPROTEIN"/>
    <property type="match status" value="1"/>
</dbReference>
<dbReference type="Gene3D" id="3.40.30.10">
    <property type="entry name" value="Glutaredoxin"/>
    <property type="match status" value="1"/>
</dbReference>
<dbReference type="STRING" id="996801.BW723_09150"/>
<dbReference type="SUPFAM" id="SSF52833">
    <property type="entry name" value="Thioredoxin-like"/>
    <property type="match status" value="1"/>
</dbReference>
<dbReference type="InterPro" id="IPR012336">
    <property type="entry name" value="Thioredoxin-like_fold"/>
</dbReference>
<dbReference type="CDD" id="cd02966">
    <property type="entry name" value="TlpA_like_family"/>
    <property type="match status" value="1"/>
</dbReference>
<organism evidence="2 3">
    <name type="scientific">Polaribacter reichenbachii</name>
    <dbReference type="NCBI Taxonomy" id="996801"/>
    <lineage>
        <taxon>Bacteria</taxon>
        <taxon>Pseudomonadati</taxon>
        <taxon>Bacteroidota</taxon>
        <taxon>Flavobacteriia</taxon>
        <taxon>Flavobacteriales</taxon>
        <taxon>Flavobacteriaceae</taxon>
    </lineage>
</organism>
<dbReference type="InterPro" id="IPR036249">
    <property type="entry name" value="Thioredoxin-like_sf"/>
</dbReference>
<dbReference type="InterPro" id="IPR050553">
    <property type="entry name" value="Thioredoxin_ResA/DsbE_sf"/>
</dbReference>
<feature type="domain" description="Thioredoxin" evidence="1">
    <location>
        <begin position="17"/>
        <end position="174"/>
    </location>
</feature>
<dbReference type="PANTHER" id="PTHR42852:SF13">
    <property type="entry name" value="PROTEIN DIPZ"/>
    <property type="match status" value="1"/>
</dbReference>
<accession>A0A1B8U7F3</accession>
<sequence length="174" mass="21113">MKKIIYLIAFLSFYSCKKNVEKQSDIISEKENSINWNQINFDNYLFNTLNNQQDKIELEKGKNYILDFWYLECPPCVKQHQEIKEHQNLLTKNNIEIIGVSIDRSLEDWKSYIDKHQYKWKNYNQYNVENELKFDYKIKLFPTYLYINDEGVILKKFNSFQKLITALNLENNNK</sequence>
<dbReference type="EMBL" id="LSFL01000001">
    <property type="protein sequence ID" value="OBY67782.1"/>
    <property type="molecule type" value="Genomic_DNA"/>
</dbReference>
<comment type="caution">
    <text evidence="2">The sequence shown here is derived from an EMBL/GenBank/DDBJ whole genome shotgun (WGS) entry which is preliminary data.</text>
</comment>
<dbReference type="Pfam" id="PF13905">
    <property type="entry name" value="Thioredoxin_8"/>
    <property type="match status" value="1"/>
</dbReference>
<name>A0A1B8U7F3_9FLAO</name>
<evidence type="ECO:0000313" key="3">
    <source>
        <dbReference type="Proteomes" id="UP000092612"/>
    </source>
</evidence>
<reference evidence="3" key="1">
    <citation type="submission" date="2016-02" db="EMBL/GenBank/DDBJ databases">
        <title>Paenibacillus sp. LPB0068, isolated from Crassostrea gigas.</title>
        <authorList>
            <person name="Shin S.-K."/>
            <person name="Yi H."/>
        </authorList>
    </citation>
    <scope>NUCLEOTIDE SEQUENCE [LARGE SCALE GENOMIC DNA]</scope>
    <source>
        <strain evidence="3">KCTC 23969</strain>
    </source>
</reference>
<dbReference type="InterPro" id="IPR013766">
    <property type="entry name" value="Thioredoxin_domain"/>
</dbReference>
<dbReference type="Proteomes" id="UP000092612">
    <property type="component" value="Unassembled WGS sequence"/>
</dbReference>